<evidence type="ECO:0000259" key="1">
    <source>
        <dbReference type="PROSITE" id="PS50053"/>
    </source>
</evidence>
<dbReference type="Gene3D" id="3.10.20.90">
    <property type="entry name" value="Phosphatidylinositol 3-kinase Catalytic Subunit, Chain A, domain 1"/>
    <property type="match status" value="1"/>
</dbReference>
<dbReference type="SUPFAM" id="SSF54236">
    <property type="entry name" value="Ubiquitin-like"/>
    <property type="match status" value="1"/>
</dbReference>
<dbReference type="OMA" id="WNSPNIS"/>
<dbReference type="EMBL" id="DS469640">
    <property type="protein sequence ID" value="EDO37746.1"/>
    <property type="molecule type" value="Genomic_DNA"/>
</dbReference>
<dbReference type="Proteomes" id="UP000001593">
    <property type="component" value="Unassembled WGS sequence"/>
</dbReference>
<accession>A7SF02</accession>
<dbReference type="InParanoid" id="A7SF02"/>
<proteinExistence type="predicted"/>
<name>A7SF02_NEMVE</name>
<dbReference type="Pfam" id="PF00240">
    <property type="entry name" value="ubiquitin"/>
    <property type="match status" value="1"/>
</dbReference>
<protein>
    <recommendedName>
        <fullName evidence="1">Ubiquitin-like domain-containing protein</fullName>
    </recommendedName>
</protein>
<dbReference type="Gene3D" id="2.60.60.30">
    <property type="entry name" value="sav2460 like domains"/>
    <property type="match status" value="1"/>
</dbReference>
<gene>
    <name evidence="2" type="ORF">NEMVEDRAFT_v1g244805</name>
</gene>
<dbReference type="CDD" id="cd17039">
    <property type="entry name" value="Ubl_ubiquitin_like"/>
    <property type="match status" value="1"/>
</dbReference>
<dbReference type="PANTHER" id="PTHR32097">
    <property type="entry name" value="CAMP-BINDING PROTEIN 1-RELATED"/>
    <property type="match status" value="1"/>
</dbReference>
<dbReference type="PROSITE" id="PS50053">
    <property type="entry name" value="UBIQUITIN_2"/>
    <property type="match status" value="1"/>
</dbReference>
<dbReference type="PANTHER" id="PTHR32097:SF17">
    <property type="entry name" value="CAMP-BINDING PROTEIN 1-RELATED"/>
    <property type="match status" value="1"/>
</dbReference>
<dbReference type="InterPro" id="IPR051324">
    <property type="entry name" value="Stress/Tellurium_Resist"/>
</dbReference>
<organism evidence="2 3">
    <name type="scientific">Nematostella vectensis</name>
    <name type="common">Starlet sea anemone</name>
    <dbReference type="NCBI Taxonomy" id="45351"/>
    <lineage>
        <taxon>Eukaryota</taxon>
        <taxon>Metazoa</taxon>
        <taxon>Cnidaria</taxon>
        <taxon>Anthozoa</taxon>
        <taxon>Hexacorallia</taxon>
        <taxon>Actiniaria</taxon>
        <taxon>Edwardsiidae</taxon>
        <taxon>Nematostella</taxon>
    </lineage>
</organism>
<sequence>MKCEKCQLSKLHREFPPDNMTEECDHAPLHCLRCVTEHVKANKACSQCEAKITLDNPVYLECLSTLGRLFPEVGPGEFINIPVPSGEQPTLTVAMMGGETTVIPYNPVMSIAELKLKISQNIRVDRLKQRLMYNDTELKENKGSGKLSEFGVPPYATISLIVVLYEIPESFDQVIFDLYWGYPSHGQDYLDASVLLYSGNCFLEVLDFRHQKCNVSPGAIRHSGDVMDDNNRLGHHTINVTLKSIPPHINKLFFTLSAWNSPNISKYKNPSLKFYDASYPDKQLCSDSMEHAAYSQAIIMCSLCKIDEVWKVFSLRKISQGNAKNYGPIQTTIGNIISSGLC</sequence>
<dbReference type="KEGG" id="nve:5509269"/>
<dbReference type="PhylomeDB" id="A7SF02"/>
<dbReference type="InterPro" id="IPR029071">
    <property type="entry name" value="Ubiquitin-like_domsf"/>
</dbReference>
<dbReference type="OrthoDB" id="408003at2759"/>
<dbReference type="InterPro" id="IPR000626">
    <property type="entry name" value="Ubiquitin-like_dom"/>
</dbReference>
<evidence type="ECO:0000313" key="2">
    <source>
        <dbReference type="EMBL" id="EDO37746.1"/>
    </source>
</evidence>
<reference evidence="2 3" key="1">
    <citation type="journal article" date="2007" name="Science">
        <title>Sea anemone genome reveals ancestral eumetazoan gene repertoire and genomic organization.</title>
        <authorList>
            <person name="Putnam N.H."/>
            <person name="Srivastava M."/>
            <person name="Hellsten U."/>
            <person name="Dirks B."/>
            <person name="Chapman J."/>
            <person name="Salamov A."/>
            <person name="Terry A."/>
            <person name="Shapiro H."/>
            <person name="Lindquist E."/>
            <person name="Kapitonov V.V."/>
            <person name="Jurka J."/>
            <person name="Genikhovich G."/>
            <person name="Grigoriev I.V."/>
            <person name="Lucas S.M."/>
            <person name="Steele R.E."/>
            <person name="Finnerty J.R."/>
            <person name="Technau U."/>
            <person name="Martindale M.Q."/>
            <person name="Rokhsar D.S."/>
        </authorList>
    </citation>
    <scope>NUCLEOTIDE SEQUENCE [LARGE SCALE GENOMIC DNA]</scope>
    <source>
        <strain evidence="3">CH2 X CH6</strain>
    </source>
</reference>
<dbReference type="CDD" id="cd06974">
    <property type="entry name" value="TerD_like"/>
    <property type="match status" value="1"/>
</dbReference>
<dbReference type="InterPro" id="IPR003325">
    <property type="entry name" value="TerD"/>
</dbReference>
<dbReference type="Pfam" id="PF02342">
    <property type="entry name" value="TerD"/>
    <property type="match status" value="1"/>
</dbReference>
<feature type="domain" description="Ubiquitin-like" evidence="1">
    <location>
        <begin position="89"/>
        <end position="162"/>
    </location>
</feature>
<dbReference type="STRING" id="45351.A7SF02"/>
<dbReference type="HOGENOM" id="CLU_790222_0_0_1"/>
<evidence type="ECO:0000313" key="3">
    <source>
        <dbReference type="Proteomes" id="UP000001593"/>
    </source>
</evidence>
<dbReference type="SMART" id="SM00213">
    <property type="entry name" value="UBQ"/>
    <property type="match status" value="1"/>
</dbReference>
<keyword evidence="3" id="KW-1185">Reference proteome</keyword>
<dbReference type="eggNOG" id="ENOG502RZ2V">
    <property type="taxonomic scope" value="Eukaryota"/>
</dbReference>
<dbReference type="AlphaFoldDB" id="A7SF02"/>